<dbReference type="SUPFAM" id="SSF101941">
    <property type="entry name" value="NAC domain"/>
    <property type="match status" value="1"/>
</dbReference>
<dbReference type="GO" id="GO:0006355">
    <property type="term" value="P:regulation of DNA-templated transcription"/>
    <property type="evidence" value="ECO:0007669"/>
    <property type="project" value="InterPro"/>
</dbReference>
<keyword evidence="2" id="KW-0805">Transcription regulation</keyword>
<keyword evidence="8" id="KW-1185">Reference proteome</keyword>
<dbReference type="Pfam" id="PF02365">
    <property type="entry name" value="NAM"/>
    <property type="match status" value="1"/>
</dbReference>
<evidence type="ECO:0000313" key="8">
    <source>
        <dbReference type="Proteomes" id="UP000515151"/>
    </source>
</evidence>
<reference evidence="9" key="2">
    <citation type="submission" date="2025-08" db="UniProtKB">
        <authorList>
            <consortium name="RefSeq"/>
        </authorList>
    </citation>
    <scope>IDENTIFICATION</scope>
    <source>
        <tissue evidence="9">Leaf</tissue>
    </source>
</reference>
<dbReference type="FunFam" id="2.170.150.80:FF:000003">
    <property type="entry name" value="NAC domain-containing protein"/>
    <property type="match status" value="1"/>
</dbReference>
<evidence type="ECO:0000256" key="4">
    <source>
        <dbReference type="ARBA" id="ARBA00023163"/>
    </source>
</evidence>
<evidence type="ECO:0000256" key="6">
    <source>
        <dbReference type="SAM" id="MobiDB-lite"/>
    </source>
</evidence>
<accession>A0A6P8C689</accession>
<feature type="compositionally biased region" description="Acidic residues" evidence="6">
    <location>
        <begin position="353"/>
        <end position="365"/>
    </location>
</feature>
<feature type="region of interest" description="Disordered" evidence="6">
    <location>
        <begin position="291"/>
        <end position="316"/>
    </location>
</feature>
<feature type="region of interest" description="Disordered" evidence="6">
    <location>
        <begin position="337"/>
        <end position="416"/>
    </location>
</feature>
<reference evidence="8" key="1">
    <citation type="journal article" date="2020" name="Plant Biotechnol. J.">
        <title>The pomegranate (Punica granatum L.) draft genome dissects genetic divergence between soft- and hard-seeded cultivars.</title>
        <authorList>
            <person name="Luo X."/>
            <person name="Li H."/>
            <person name="Wu Z."/>
            <person name="Yao W."/>
            <person name="Zhao P."/>
            <person name="Cao D."/>
            <person name="Yu H."/>
            <person name="Li K."/>
            <person name="Poudel K."/>
            <person name="Zhao D."/>
            <person name="Zhang F."/>
            <person name="Xia X."/>
            <person name="Chen L."/>
            <person name="Wang Q."/>
            <person name="Jing D."/>
            <person name="Cao S."/>
        </authorList>
    </citation>
    <scope>NUCLEOTIDE SEQUENCE [LARGE SCALE GENOMIC DNA]</scope>
    <source>
        <strain evidence="8">cv. Tunisia</strain>
    </source>
</reference>
<organism evidence="8 9">
    <name type="scientific">Punica granatum</name>
    <name type="common">Pomegranate</name>
    <dbReference type="NCBI Taxonomy" id="22663"/>
    <lineage>
        <taxon>Eukaryota</taxon>
        <taxon>Viridiplantae</taxon>
        <taxon>Streptophyta</taxon>
        <taxon>Embryophyta</taxon>
        <taxon>Tracheophyta</taxon>
        <taxon>Spermatophyta</taxon>
        <taxon>Magnoliopsida</taxon>
        <taxon>eudicotyledons</taxon>
        <taxon>Gunneridae</taxon>
        <taxon>Pentapetalae</taxon>
        <taxon>rosids</taxon>
        <taxon>malvids</taxon>
        <taxon>Myrtales</taxon>
        <taxon>Lythraceae</taxon>
        <taxon>Punica</taxon>
    </lineage>
</organism>
<dbReference type="RefSeq" id="XP_031377251.1">
    <property type="nucleotide sequence ID" value="XM_031521391.1"/>
</dbReference>
<dbReference type="GO" id="GO:0005634">
    <property type="term" value="C:nucleus"/>
    <property type="evidence" value="ECO:0007669"/>
    <property type="project" value="UniProtKB-SubCell"/>
</dbReference>
<dbReference type="PANTHER" id="PTHR31744:SF221">
    <property type="entry name" value="NAC DOMAIN-CONTAINING PROTEIN 43-LIKE"/>
    <property type="match status" value="1"/>
</dbReference>
<keyword evidence="5" id="KW-0539">Nucleus</keyword>
<proteinExistence type="predicted"/>
<feature type="domain" description="NAC" evidence="7">
    <location>
        <begin position="15"/>
        <end position="175"/>
    </location>
</feature>
<dbReference type="AlphaFoldDB" id="A0A6P8C689"/>
<dbReference type="InterPro" id="IPR036093">
    <property type="entry name" value="NAC_dom_sf"/>
</dbReference>
<sequence length="416" mass="47612">MPRDMNLSINGQSQVPPGFRFHPTEEELLHYYLRKKVAQEKIDLDVIREVDLNKLKPWDIQEKCRIGSTPQNDWYFFSHKDKKYPTGTRTNRATAAGFWKATGRDKIIYSGFRRIGLRKTLVFYKGRAPHGQKSDWIMHEYRLDETPSIDPSALNPTVDQLSTEEGWVVCRVFRKKNFQKTLDHSPKSSSSTSMDSKLIHNLSTTNNLNINNIKDNPSSVLDQILLYMGERNSACKIETSQPRMPVTLDPSDYCDTVSSIKLIHQPLPDLHERFMHLPRLECPATLPSIFPTPPLDQHNVHQPFDELTDHNQDQSTQSLTVGDWAAFDRLVASQLNGQAETPSDSAFGLQLANEEEEEEEEEDANEGQVPSIPRFRISRPHHQNLQPYNGNENADLWSFTKSSSPQPSDPLRHLSV</sequence>
<evidence type="ECO:0000256" key="3">
    <source>
        <dbReference type="ARBA" id="ARBA00023125"/>
    </source>
</evidence>
<dbReference type="Gene3D" id="2.170.150.80">
    <property type="entry name" value="NAC domain"/>
    <property type="match status" value="1"/>
</dbReference>
<dbReference type="PANTHER" id="PTHR31744">
    <property type="entry name" value="PROTEIN CUP-SHAPED COTYLEDON 2-RELATED"/>
    <property type="match status" value="1"/>
</dbReference>
<name>A0A6P8C689_PUNGR</name>
<dbReference type="Proteomes" id="UP000515151">
    <property type="component" value="Chromosome 1"/>
</dbReference>
<evidence type="ECO:0000256" key="1">
    <source>
        <dbReference type="ARBA" id="ARBA00004123"/>
    </source>
</evidence>
<keyword evidence="3" id="KW-0238">DNA-binding</keyword>
<dbReference type="OrthoDB" id="1250037at2759"/>
<gene>
    <name evidence="9" type="primary">LOC116192752</name>
</gene>
<dbReference type="PROSITE" id="PS51005">
    <property type="entry name" value="NAC"/>
    <property type="match status" value="1"/>
</dbReference>
<protein>
    <submittedName>
        <fullName evidence="9">NAC domain-containing protein 12-like</fullName>
    </submittedName>
</protein>
<comment type="subcellular location">
    <subcellularLocation>
        <location evidence="1">Nucleus</location>
    </subcellularLocation>
</comment>
<keyword evidence="4" id="KW-0804">Transcription</keyword>
<dbReference type="GeneID" id="116192752"/>
<evidence type="ECO:0000259" key="7">
    <source>
        <dbReference type="PROSITE" id="PS51005"/>
    </source>
</evidence>
<dbReference type="GO" id="GO:0003677">
    <property type="term" value="F:DNA binding"/>
    <property type="evidence" value="ECO:0007669"/>
    <property type="project" value="UniProtKB-KW"/>
</dbReference>
<evidence type="ECO:0000256" key="5">
    <source>
        <dbReference type="ARBA" id="ARBA00023242"/>
    </source>
</evidence>
<feature type="compositionally biased region" description="Polar residues" evidence="6">
    <location>
        <begin position="383"/>
        <end position="392"/>
    </location>
</feature>
<evidence type="ECO:0000256" key="2">
    <source>
        <dbReference type="ARBA" id="ARBA00023015"/>
    </source>
</evidence>
<feature type="compositionally biased region" description="Basic and acidic residues" evidence="6">
    <location>
        <begin position="303"/>
        <end position="312"/>
    </location>
</feature>
<evidence type="ECO:0000313" key="9">
    <source>
        <dbReference type="RefSeq" id="XP_031377251.1"/>
    </source>
</evidence>
<dbReference type="InterPro" id="IPR003441">
    <property type="entry name" value="NAC-dom"/>
</dbReference>